<proteinExistence type="predicted"/>
<comment type="caution">
    <text evidence="1">The sequence shown here is derived from an EMBL/GenBank/DDBJ whole genome shotgun (WGS) entry which is preliminary data.</text>
</comment>
<organism evidence="1 2">
    <name type="scientific">Vibrio harveyi</name>
    <name type="common">Beneckea harveyi</name>
    <dbReference type="NCBI Taxonomy" id="669"/>
    <lineage>
        <taxon>Bacteria</taxon>
        <taxon>Pseudomonadati</taxon>
        <taxon>Pseudomonadota</taxon>
        <taxon>Gammaproteobacteria</taxon>
        <taxon>Vibrionales</taxon>
        <taxon>Vibrionaceae</taxon>
        <taxon>Vibrio</taxon>
    </lineage>
</organism>
<protein>
    <submittedName>
        <fullName evidence="1">Uncharacterized protein</fullName>
    </submittedName>
</protein>
<reference evidence="1 2" key="1">
    <citation type="submission" date="2012-10" db="EMBL/GenBank/DDBJ databases">
        <title>Genome sequence of Vibrio Cholerae HENC-02.</title>
        <authorList>
            <person name="Eppinger M."/>
            <person name="Hasan N.A."/>
            <person name="Sengamalay N."/>
            <person name="Hine E."/>
            <person name="Su Q."/>
            <person name="Daugherty S.C."/>
            <person name="Young S."/>
            <person name="Sadzewicz L."/>
            <person name="Tallon L."/>
            <person name="Cebula T.A."/>
            <person name="Ravel J."/>
            <person name="Colwell R.R."/>
        </authorList>
    </citation>
    <scope>NUCLEOTIDE SEQUENCE [LARGE SCALE GENOMIC DNA]</scope>
    <source>
        <strain evidence="1 2">HENC-02</strain>
    </source>
</reference>
<dbReference type="Proteomes" id="UP000008367">
    <property type="component" value="Unassembled WGS sequence"/>
</dbReference>
<dbReference type="AlphaFoldDB" id="A0A454CNQ5"/>
<accession>A0A454CNQ5</accession>
<gene>
    <name evidence="1" type="ORF">VCHENC02_0007</name>
</gene>
<name>A0A454CNQ5_VIBHA</name>
<evidence type="ECO:0000313" key="1">
    <source>
        <dbReference type="EMBL" id="EKM28008.1"/>
    </source>
</evidence>
<dbReference type="EMBL" id="AJSR01002729">
    <property type="protein sequence ID" value="EKM28008.1"/>
    <property type="molecule type" value="Genomic_DNA"/>
</dbReference>
<feature type="non-terminal residue" evidence="1">
    <location>
        <position position="30"/>
    </location>
</feature>
<sequence length="30" mass="3238">MGGFEAQSLDCVEPSLKYHPCSVDVLTLTP</sequence>
<evidence type="ECO:0000313" key="2">
    <source>
        <dbReference type="Proteomes" id="UP000008367"/>
    </source>
</evidence>